<dbReference type="EMBL" id="JAQNWR010000009">
    <property type="protein sequence ID" value="MDC2409029.1"/>
    <property type="molecule type" value="Genomic_DNA"/>
</dbReference>
<evidence type="ECO:0000313" key="4">
    <source>
        <dbReference type="EMBL" id="RGS80637.1"/>
    </source>
</evidence>
<sequence length="375" mass="43712">MKIGILTFHYAHNYGAMLQAYALSTWLNNNGYDAVIIDYRLPFIYDNHRKFTFRQFVKYYRSNNNLLFSFLKAAKNYRTHRNFCRMVKWTRFEDFLNNILRKTDYIESIEQINQLGLDTIICGSDQIWNEKLTGGYIPLYFAEGIKKSINRISYAASTGDNSVESDKVHCFCSLLTNFDHISVREKGLSDFMNLKGVTNQLVLDPIFLLEDVQWKKIERLPIESDYVMTYSFGETPHFFEKAQDISRRLNKKMICFLFSPHKNIPKSAIQYYSGGPQEFLGYFSKASFVITNSFHGTAFSILYKKQFICIPPQRGRERTDSILSLLGLCGRIIEDYQAIGELRPIDYKQVYSTLELLRNQSKSYLEKSLQLGGNK</sequence>
<accession>A0A395VTJ3</accession>
<dbReference type="AlphaFoldDB" id="A0A395VTJ3"/>
<evidence type="ECO:0000313" key="2">
    <source>
        <dbReference type="EMBL" id="KAA3803036.1"/>
    </source>
</evidence>
<dbReference type="Pfam" id="PF04230">
    <property type="entry name" value="PS_pyruv_trans"/>
    <property type="match status" value="1"/>
</dbReference>
<dbReference type="Proteomes" id="UP000460135">
    <property type="component" value="Unassembled WGS sequence"/>
</dbReference>
<reference evidence="4 5" key="1">
    <citation type="submission" date="2018-08" db="EMBL/GenBank/DDBJ databases">
        <title>A genome reference for cultivated species of the human gut microbiota.</title>
        <authorList>
            <person name="Zou Y."/>
            <person name="Xue W."/>
            <person name="Luo G."/>
        </authorList>
    </citation>
    <scope>NUCLEOTIDE SEQUENCE [LARGE SCALE GENOMIC DNA]</scope>
    <source>
        <strain evidence="4 5">AF20-9LB</strain>
    </source>
</reference>
<gene>
    <name evidence="4" type="ORF">DWX70_20975</name>
    <name evidence="2" type="ORF">F3F51_17230</name>
    <name evidence="3" type="ORF">PO240_14205</name>
</gene>
<dbReference type="GeneID" id="29456178"/>
<evidence type="ECO:0000313" key="3">
    <source>
        <dbReference type="EMBL" id="MDC2409029.1"/>
    </source>
</evidence>
<dbReference type="GO" id="GO:0016740">
    <property type="term" value="F:transferase activity"/>
    <property type="evidence" value="ECO:0007669"/>
    <property type="project" value="UniProtKB-KW"/>
</dbReference>
<reference evidence="3" key="3">
    <citation type="submission" date="2022-10" db="EMBL/GenBank/DDBJ databases">
        <title>Human gut microbiome strain richness.</title>
        <authorList>
            <person name="Chen-Liaw A."/>
        </authorList>
    </citation>
    <scope>NUCLEOTIDE SEQUENCE</scope>
    <source>
        <strain evidence="3">F7_m1001271B151109d0_201107</strain>
    </source>
</reference>
<evidence type="ECO:0000259" key="1">
    <source>
        <dbReference type="Pfam" id="PF04230"/>
    </source>
</evidence>
<evidence type="ECO:0000313" key="6">
    <source>
        <dbReference type="Proteomes" id="UP000460135"/>
    </source>
</evidence>
<dbReference type="KEGG" id="boa:Bovatus_04902"/>
<dbReference type="EMBL" id="VWLX01000012">
    <property type="protein sequence ID" value="KAA3803036.1"/>
    <property type="molecule type" value="Genomic_DNA"/>
</dbReference>
<dbReference type="Proteomes" id="UP001214017">
    <property type="component" value="Unassembled WGS sequence"/>
</dbReference>
<name>A0A395VTJ3_BACOV</name>
<dbReference type="InterPro" id="IPR007345">
    <property type="entry name" value="Polysacch_pyruvyl_Trfase"/>
</dbReference>
<proteinExistence type="predicted"/>
<organism evidence="4 5">
    <name type="scientific">Bacteroides ovatus</name>
    <dbReference type="NCBI Taxonomy" id="28116"/>
    <lineage>
        <taxon>Bacteria</taxon>
        <taxon>Pseudomonadati</taxon>
        <taxon>Bacteroidota</taxon>
        <taxon>Bacteroidia</taxon>
        <taxon>Bacteroidales</taxon>
        <taxon>Bacteroidaceae</taxon>
        <taxon>Bacteroides</taxon>
    </lineage>
</organism>
<comment type="caution">
    <text evidence="4">The sequence shown here is derived from an EMBL/GenBank/DDBJ whole genome shotgun (WGS) entry which is preliminary data.</text>
</comment>
<protein>
    <submittedName>
        <fullName evidence="4">Polysaccharide pyruvyl transferase family protein</fullName>
    </submittedName>
</protein>
<keyword evidence="4" id="KW-0808">Transferase</keyword>
<dbReference type="EMBL" id="QRVZ01000022">
    <property type="protein sequence ID" value="RGS80637.1"/>
    <property type="molecule type" value="Genomic_DNA"/>
</dbReference>
<evidence type="ECO:0000313" key="5">
    <source>
        <dbReference type="Proteomes" id="UP000266492"/>
    </source>
</evidence>
<dbReference type="RefSeq" id="WP_004302229.1">
    <property type="nucleotide sequence ID" value="NZ_BAABYJ010000001.1"/>
</dbReference>
<dbReference type="Proteomes" id="UP000266492">
    <property type="component" value="Unassembled WGS sequence"/>
</dbReference>
<reference evidence="2 6" key="2">
    <citation type="journal article" date="2019" name="Nat. Med.">
        <title>A library of human gut bacterial isolates paired with longitudinal multiomics data enables mechanistic microbiome research.</title>
        <authorList>
            <person name="Poyet M."/>
            <person name="Groussin M."/>
            <person name="Gibbons S.M."/>
            <person name="Avila-Pacheco J."/>
            <person name="Jiang X."/>
            <person name="Kearney S.M."/>
            <person name="Perrotta A.R."/>
            <person name="Berdy B."/>
            <person name="Zhao S."/>
            <person name="Lieberman T.D."/>
            <person name="Swanson P.K."/>
            <person name="Smith M."/>
            <person name="Roesemann S."/>
            <person name="Alexander J.E."/>
            <person name="Rich S.A."/>
            <person name="Livny J."/>
            <person name="Vlamakis H."/>
            <person name="Clish C."/>
            <person name="Bullock K."/>
            <person name="Deik A."/>
            <person name="Scott J."/>
            <person name="Pierce K.A."/>
            <person name="Xavier R.J."/>
            <person name="Alm E.J."/>
        </authorList>
    </citation>
    <scope>NUCLEOTIDE SEQUENCE [LARGE SCALE GENOMIC DNA]</scope>
    <source>
        <strain evidence="2 6">BIOML-A183</strain>
    </source>
</reference>
<feature type="domain" description="Polysaccharide pyruvyl transferase" evidence="1">
    <location>
        <begin position="13"/>
        <end position="311"/>
    </location>
</feature>